<evidence type="ECO:0000256" key="3">
    <source>
        <dbReference type="ARBA" id="ARBA00023295"/>
    </source>
</evidence>
<dbReference type="EMBL" id="FMZO01000005">
    <property type="protein sequence ID" value="SDC99766.1"/>
    <property type="molecule type" value="Genomic_DNA"/>
</dbReference>
<dbReference type="PANTHER" id="PTHR42732">
    <property type="entry name" value="BETA-GALACTOSIDASE"/>
    <property type="match status" value="1"/>
</dbReference>
<evidence type="ECO:0000256" key="2">
    <source>
        <dbReference type="ARBA" id="ARBA00022801"/>
    </source>
</evidence>
<keyword evidence="11" id="KW-1185">Reference proteome</keyword>
<feature type="signal peptide" evidence="4">
    <location>
        <begin position="1"/>
        <end position="23"/>
    </location>
</feature>
<reference evidence="11" key="1">
    <citation type="submission" date="2016-10" db="EMBL/GenBank/DDBJ databases">
        <authorList>
            <person name="Varghese N."/>
            <person name="Submissions S."/>
        </authorList>
    </citation>
    <scope>NUCLEOTIDE SEQUENCE [LARGE SCALE GENOMIC DNA]</scope>
    <source>
        <strain evidence="11">DSM 25811 / CCM 8410 / LMG 26954 / E90</strain>
    </source>
</reference>
<comment type="similarity">
    <text evidence="1">Belongs to the glycosyl hydrolase 2 family.</text>
</comment>
<feature type="domain" description="Glycoside hydrolase family 2 immunoglobulin-like beta-sandwich" evidence="5">
    <location>
        <begin position="234"/>
        <end position="337"/>
    </location>
</feature>
<evidence type="ECO:0000313" key="11">
    <source>
        <dbReference type="Proteomes" id="UP000198757"/>
    </source>
</evidence>
<dbReference type="Gene3D" id="2.60.40.10">
    <property type="entry name" value="Immunoglobulins"/>
    <property type="match status" value="3"/>
</dbReference>
<evidence type="ECO:0000259" key="8">
    <source>
        <dbReference type="Pfam" id="PF16355"/>
    </source>
</evidence>
<dbReference type="InterPro" id="IPR032311">
    <property type="entry name" value="DUF4982"/>
</dbReference>
<dbReference type="Pfam" id="PF02836">
    <property type="entry name" value="Glyco_hydro_2_C"/>
    <property type="match status" value="1"/>
</dbReference>
<accession>A0A1G6R7B0</accession>
<evidence type="ECO:0000256" key="1">
    <source>
        <dbReference type="ARBA" id="ARBA00007401"/>
    </source>
</evidence>
<evidence type="ECO:0000259" key="9">
    <source>
        <dbReference type="Pfam" id="PF18565"/>
    </source>
</evidence>
<dbReference type="Pfam" id="PF02837">
    <property type="entry name" value="Glyco_hydro_2_N"/>
    <property type="match status" value="1"/>
</dbReference>
<dbReference type="SUPFAM" id="SSF49303">
    <property type="entry name" value="beta-Galactosidase/glucuronidase domain"/>
    <property type="match status" value="1"/>
</dbReference>
<dbReference type="OrthoDB" id="9801077at2"/>
<feature type="domain" description="Glycoside hydrolase family 2 catalytic" evidence="6">
    <location>
        <begin position="343"/>
        <end position="476"/>
    </location>
</feature>
<dbReference type="RefSeq" id="WP_143019735.1">
    <property type="nucleotide sequence ID" value="NZ_FMZO01000005.1"/>
</dbReference>
<dbReference type="InterPro" id="IPR006102">
    <property type="entry name" value="Ig-like_GH2"/>
</dbReference>
<feature type="domain" description="Glycoside hydrolase family 2" evidence="9">
    <location>
        <begin position="745"/>
        <end position="822"/>
    </location>
</feature>
<dbReference type="InterPro" id="IPR013783">
    <property type="entry name" value="Ig-like_fold"/>
</dbReference>
<sequence length="829" mass="92314">MQYKKGCLFISALLLLQVGFAQRSSFNGNWQFIGQEYVSKQKIDSFRRLGNNWNDQFLTEQTNVTDTAITDGAKDLGTQLQDLGQRAWQQVTLPHTAFPEPLVIVKPREGIAWYKKTFRVPATNRGKSVSLYFEAAMQVADVWVNGTYITRHTGGYLPFVIDITKLIRFNTDNTIYLKLNNKANPVVPPGKPVEKLDFIYYSGLYRSVWLDVKDPLHITDAVAANQAAGGGIFVTYPQVGKAQATVQVQTHIINESSTARRFTIEQVLLNKQDQVAARAVAPASNLAAAGAAHYEQQLTVVHPQLWHPDHPYRYRLKTIIRSGSKIVDERITPIGIRSFEITKEKGLLINGEPFKIAGTNRHQSYPYVGNALPGNASYRDAWLIKNAGMNAVRTGHYPPAPAFMDAADELGLLIINCIPGWQFFNRSRAFQEHVMEDIRQTIRRDRNHPSVLLWEVSINEAYPPAEFRCLQAAVARSEWKGSANFFTSGDSYFTKACWDVPYDDWNGDPGARNNTTYPGHAFLIREYGDYEFGGGNSTTRKIRGDGQDALLQQAWNLQWEHNKNQKNYPRAIGDLTWAFFDGLAGAVVGIEGWGVADIFRIPKFSYSFFQSQRSAQRLPGAAVATGPMVAVAHYWQAPNKWKNVLVYSNCDEVALYVNNRLIARQHPDAGPETGHGTGLPDRNRPFNGGNANYLPHPPFTFKDITFHEGNLRAVGYINGKAVAVKELSTPGRPQKLRLEIGENGRRLKARTNDLVFVYAKIMDAKGNLVVNATPAVTLKINGNATLESPATVQAEAGIATFLLRTTEATAQLGITVQAAGLPGIKQRVF</sequence>
<dbReference type="GO" id="GO:0004553">
    <property type="term" value="F:hydrolase activity, hydrolyzing O-glycosyl compounds"/>
    <property type="evidence" value="ECO:0007669"/>
    <property type="project" value="InterPro"/>
</dbReference>
<dbReference type="AlphaFoldDB" id="A0A1G6R7B0"/>
<feature type="chain" id="PRO_5011626085" evidence="4">
    <location>
        <begin position="24"/>
        <end position="829"/>
    </location>
</feature>
<evidence type="ECO:0000256" key="4">
    <source>
        <dbReference type="SAM" id="SignalP"/>
    </source>
</evidence>
<evidence type="ECO:0000259" key="6">
    <source>
        <dbReference type="Pfam" id="PF02836"/>
    </source>
</evidence>
<keyword evidence="3" id="KW-0326">Glycosidase</keyword>
<keyword evidence="2" id="KW-0378">Hydrolase</keyword>
<dbReference type="GO" id="GO:0005975">
    <property type="term" value="P:carbohydrate metabolic process"/>
    <property type="evidence" value="ECO:0007669"/>
    <property type="project" value="InterPro"/>
</dbReference>
<evidence type="ECO:0000259" key="7">
    <source>
        <dbReference type="Pfam" id="PF02837"/>
    </source>
</evidence>
<dbReference type="InterPro" id="IPR036156">
    <property type="entry name" value="Beta-gal/glucu_dom_sf"/>
</dbReference>
<feature type="domain" description="Glycosyl hydrolases family 2 sugar binding" evidence="7">
    <location>
        <begin position="81"/>
        <end position="210"/>
    </location>
</feature>
<dbReference type="Gene3D" id="2.60.120.260">
    <property type="entry name" value="Galactose-binding domain-like"/>
    <property type="match status" value="1"/>
</dbReference>
<dbReference type="Proteomes" id="UP000198757">
    <property type="component" value="Unassembled WGS sequence"/>
</dbReference>
<feature type="domain" description="DUF4982" evidence="8">
    <location>
        <begin position="642"/>
        <end position="723"/>
    </location>
</feature>
<dbReference type="InterPro" id="IPR017853">
    <property type="entry name" value="GH"/>
</dbReference>
<dbReference type="InterPro" id="IPR006101">
    <property type="entry name" value="Glyco_hydro_2"/>
</dbReference>
<dbReference type="InterPro" id="IPR040605">
    <property type="entry name" value="Glyco_hydro2_dom5"/>
</dbReference>
<dbReference type="InterPro" id="IPR008979">
    <property type="entry name" value="Galactose-bd-like_sf"/>
</dbReference>
<dbReference type="InterPro" id="IPR051913">
    <property type="entry name" value="GH2_Domain-Containing"/>
</dbReference>
<dbReference type="PRINTS" id="PR00132">
    <property type="entry name" value="GLHYDRLASE2"/>
</dbReference>
<name>A0A1G6R7B0_NIADE</name>
<evidence type="ECO:0000259" key="5">
    <source>
        <dbReference type="Pfam" id="PF00703"/>
    </source>
</evidence>
<organism evidence="10 11">
    <name type="scientific">Niabella drilacis (strain DSM 25811 / CCM 8410 / CCUG 62505 / LMG 26954 / E90)</name>
    <dbReference type="NCBI Taxonomy" id="1285928"/>
    <lineage>
        <taxon>Bacteria</taxon>
        <taxon>Pseudomonadati</taxon>
        <taxon>Bacteroidota</taxon>
        <taxon>Chitinophagia</taxon>
        <taxon>Chitinophagales</taxon>
        <taxon>Chitinophagaceae</taxon>
        <taxon>Niabella</taxon>
    </lineage>
</organism>
<gene>
    <name evidence="10" type="ORF">SAMN04487894_105151</name>
</gene>
<dbReference type="Pfam" id="PF18565">
    <property type="entry name" value="Glyco_hydro2_C5"/>
    <property type="match status" value="1"/>
</dbReference>
<dbReference type="STRING" id="1285928.SAMN04487894_105151"/>
<protein>
    <submittedName>
        <fullName evidence="10">Beta-galactosidase</fullName>
    </submittedName>
</protein>
<dbReference type="Gene3D" id="3.20.20.80">
    <property type="entry name" value="Glycosidases"/>
    <property type="match status" value="1"/>
</dbReference>
<dbReference type="SUPFAM" id="SSF51445">
    <property type="entry name" value="(Trans)glycosidases"/>
    <property type="match status" value="1"/>
</dbReference>
<dbReference type="SUPFAM" id="SSF49785">
    <property type="entry name" value="Galactose-binding domain-like"/>
    <property type="match status" value="1"/>
</dbReference>
<dbReference type="InterPro" id="IPR006103">
    <property type="entry name" value="Glyco_hydro_2_cat"/>
</dbReference>
<dbReference type="Pfam" id="PF00703">
    <property type="entry name" value="Glyco_hydro_2"/>
    <property type="match status" value="1"/>
</dbReference>
<dbReference type="Pfam" id="PF16355">
    <property type="entry name" value="DUF4982"/>
    <property type="match status" value="1"/>
</dbReference>
<proteinExistence type="inferred from homology"/>
<keyword evidence="4" id="KW-0732">Signal</keyword>
<dbReference type="PANTHER" id="PTHR42732:SF1">
    <property type="entry name" value="BETA-MANNOSIDASE"/>
    <property type="match status" value="1"/>
</dbReference>
<evidence type="ECO:0000313" key="10">
    <source>
        <dbReference type="EMBL" id="SDC99766.1"/>
    </source>
</evidence>
<dbReference type="InterPro" id="IPR006104">
    <property type="entry name" value="Glyco_hydro_2_N"/>
</dbReference>